<evidence type="ECO:0000256" key="4">
    <source>
        <dbReference type="ARBA" id="ARBA00023163"/>
    </source>
</evidence>
<organism evidence="8 9">
    <name type="scientific">Platanthera guangdongensis</name>
    <dbReference type="NCBI Taxonomy" id="2320717"/>
    <lineage>
        <taxon>Eukaryota</taxon>
        <taxon>Viridiplantae</taxon>
        <taxon>Streptophyta</taxon>
        <taxon>Embryophyta</taxon>
        <taxon>Tracheophyta</taxon>
        <taxon>Spermatophyta</taxon>
        <taxon>Magnoliopsida</taxon>
        <taxon>Liliopsida</taxon>
        <taxon>Asparagales</taxon>
        <taxon>Orchidaceae</taxon>
        <taxon>Orchidoideae</taxon>
        <taxon>Orchideae</taxon>
        <taxon>Orchidinae</taxon>
        <taxon>Platanthera</taxon>
    </lineage>
</organism>
<comment type="function">
    <text evidence="6">Component of the Mediator complex, a coactivator involved in the regulated transcription of nearly all RNA polymerase II-dependent genes. Mediator functions as a bridge to convey information from gene-specific regulatory proteins to the basal RNA polymerase II transcription machinery. Mediator is recruited to promoters by direct interactions with regulatory proteins and serves as a scaffold for the assembly of a functional preinitiation complex with RNA polymerase II and the general transcription factors.</text>
</comment>
<protein>
    <recommendedName>
        <fullName evidence="6">Mediator of RNA polymerase II transcription subunit 21</fullName>
    </recommendedName>
</protein>
<dbReference type="InterPro" id="IPR037212">
    <property type="entry name" value="Med7/Med21-like"/>
</dbReference>
<keyword evidence="7" id="KW-0472">Membrane</keyword>
<name>A0ABR2M4W1_9ASPA</name>
<evidence type="ECO:0000256" key="3">
    <source>
        <dbReference type="ARBA" id="ARBA00023159"/>
    </source>
</evidence>
<keyword evidence="5 6" id="KW-0539">Nucleus</keyword>
<evidence type="ECO:0000256" key="6">
    <source>
        <dbReference type="RuleBase" id="RU366036"/>
    </source>
</evidence>
<dbReference type="Gene3D" id="6.10.280.10">
    <property type="entry name" value="Mediator complex, subunit Med21"/>
    <property type="match status" value="1"/>
</dbReference>
<dbReference type="InterPro" id="IPR021384">
    <property type="entry name" value="Mediator_Med21"/>
</dbReference>
<dbReference type="EMBL" id="JBBWWR010000012">
    <property type="protein sequence ID" value="KAK8958845.1"/>
    <property type="molecule type" value="Genomic_DNA"/>
</dbReference>
<evidence type="ECO:0000313" key="9">
    <source>
        <dbReference type="Proteomes" id="UP001412067"/>
    </source>
</evidence>
<comment type="similarity">
    <text evidence="6">Belongs to the Mediator complex subunit 21 family.</text>
</comment>
<accession>A0ABR2M4W1</accession>
<dbReference type="PANTHER" id="PTHR13381">
    <property type="entry name" value="RNA POLYMERASE II HOLOENZYME COMPONENT SRB7"/>
    <property type="match status" value="1"/>
</dbReference>
<keyword evidence="7" id="KW-1133">Transmembrane helix</keyword>
<keyword evidence="7" id="KW-0812">Transmembrane</keyword>
<evidence type="ECO:0000256" key="2">
    <source>
        <dbReference type="ARBA" id="ARBA00023015"/>
    </source>
</evidence>
<evidence type="ECO:0000256" key="5">
    <source>
        <dbReference type="ARBA" id="ARBA00023242"/>
    </source>
</evidence>
<keyword evidence="3 6" id="KW-0010">Activator</keyword>
<dbReference type="Proteomes" id="UP001412067">
    <property type="component" value="Unassembled WGS sequence"/>
</dbReference>
<evidence type="ECO:0000313" key="8">
    <source>
        <dbReference type="EMBL" id="KAK8958845.1"/>
    </source>
</evidence>
<keyword evidence="4 6" id="KW-0804">Transcription</keyword>
<evidence type="ECO:0000256" key="1">
    <source>
        <dbReference type="ARBA" id="ARBA00004123"/>
    </source>
</evidence>
<comment type="subunit">
    <text evidence="6">Component of the Mediator complex.</text>
</comment>
<dbReference type="PANTHER" id="PTHR13381:SF0">
    <property type="entry name" value="MEDIATOR OF RNA POLYMERASE II TRANSCRIPTION SUBUNIT 21"/>
    <property type="match status" value="1"/>
</dbReference>
<keyword evidence="9" id="KW-1185">Reference proteome</keyword>
<comment type="subcellular location">
    <subcellularLocation>
        <location evidence="1 6">Nucleus</location>
    </subcellularLocation>
</comment>
<proteinExistence type="inferred from homology"/>
<dbReference type="SUPFAM" id="SSF140718">
    <property type="entry name" value="Mediator hinge subcomplex-like"/>
    <property type="match status" value="1"/>
</dbReference>
<gene>
    <name evidence="8" type="primary">MED21</name>
    <name evidence="8" type="ORF">KSP40_PGU006026</name>
</gene>
<reference evidence="8 9" key="1">
    <citation type="journal article" date="2022" name="Nat. Plants">
        <title>Genomes of leafy and leafless Platanthera orchids illuminate the evolution of mycoheterotrophy.</title>
        <authorList>
            <person name="Li M.H."/>
            <person name="Liu K.W."/>
            <person name="Li Z."/>
            <person name="Lu H.C."/>
            <person name="Ye Q.L."/>
            <person name="Zhang D."/>
            <person name="Wang J.Y."/>
            <person name="Li Y.F."/>
            <person name="Zhong Z.M."/>
            <person name="Liu X."/>
            <person name="Yu X."/>
            <person name="Liu D.K."/>
            <person name="Tu X.D."/>
            <person name="Liu B."/>
            <person name="Hao Y."/>
            <person name="Liao X.Y."/>
            <person name="Jiang Y.T."/>
            <person name="Sun W.H."/>
            <person name="Chen J."/>
            <person name="Chen Y.Q."/>
            <person name="Ai Y."/>
            <person name="Zhai J.W."/>
            <person name="Wu S.S."/>
            <person name="Zhou Z."/>
            <person name="Hsiao Y.Y."/>
            <person name="Wu W.L."/>
            <person name="Chen Y.Y."/>
            <person name="Lin Y.F."/>
            <person name="Hsu J.L."/>
            <person name="Li C.Y."/>
            <person name="Wang Z.W."/>
            <person name="Zhao X."/>
            <person name="Zhong W.Y."/>
            <person name="Ma X.K."/>
            <person name="Ma L."/>
            <person name="Huang J."/>
            <person name="Chen G.Z."/>
            <person name="Huang M.Z."/>
            <person name="Huang L."/>
            <person name="Peng D.H."/>
            <person name="Luo Y.B."/>
            <person name="Zou S.Q."/>
            <person name="Chen S.P."/>
            <person name="Lan S."/>
            <person name="Tsai W.C."/>
            <person name="Van de Peer Y."/>
            <person name="Liu Z.J."/>
        </authorList>
    </citation>
    <scope>NUCLEOTIDE SEQUENCE [LARGE SCALE GENOMIC DNA]</scope>
    <source>
        <strain evidence="8">Lor288</strain>
    </source>
</reference>
<sequence>MRHERIKSISLKLHLFRRFEAVFGANAAARRRNKWSSVRISRVSSRSKEEKLPGCRVLIPSSLPPVRSPRLLQPSAPTTATPNKAQLFFSIVSYSLPIVLLIFFPILRTATSPVLTPPLLSATAAPPAFADHARASSIARTHLMQEQVNSIALIALNTFGTLQRDAPPVRLSPNYPEPPANPTETINTTEQPKEMSAALVQAAKKVCIKIFEVFFI</sequence>
<keyword evidence="2 6" id="KW-0805">Transcription regulation</keyword>
<feature type="transmembrane region" description="Helical" evidence="7">
    <location>
        <begin position="87"/>
        <end position="107"/>
    </location>
</feature>
<evidence type="ECO:0000256" key="7">
    <source>
        <dbReference type="SAM" id="Phobius"/>
    </source>
</evidence>
<comment type="caution">
    <text evidence="8">The sequence shown here is derived from an EMBL/GenBank/DDBJ whole genome shotgun (WGS) entry which is preliminary data.</text>
</comment>